<accession>A0ABT0NLS9</accession>
<comment type="caution">
    <text evidence="1">The sequence shown here is derived from an EMBL/GenBank/DDBJ whole genome shotgun (WGS) entry which is preliminary data.</text>
</comment>
<protein>
    <recommendedName>
        <fullName evidence="3">Sigma-70 family RNA polymerase sigma factor</fullName>
    </recommendedName>
</protein>
<dbReference type="Gene3D" id="1.20.140.160">
    <property type="match status" value="1"/>
</dbReference>
<dbReference type="InterPro" id="IPR013324">
    <property type="entry name" value="RNA_pol_sigma_r3/r4-like"/>
</dbReference>
<dbReference type="RefSeq" id="WP_249377353.1">
    <property type="nucleotide sequence ID" value="NZ_SNUZ01000017.1"/>
</dbReference>
<organism evidence="1 2">
    <name type="scientific">Ruminococcus bromii</name>
    <dbReference type="NCBI Taxonomy" id="40518"/>
    <lineage>
        <taxon>Bacteria</taxon>
        <taxon>Bacillati</taxon>
        <taxon>Bacillota</taxon>
        <taxon>Clostridia</taxon>
        <taxon>Eubacteriales</taxon>
        <taxon>Oscillospiraceae</taxon>
        <taxon>Ruminococcus</taxon>
    </lineage>
</organism>
<gene>
    <name evidence="1" type="ORF">E2N93_11130</name>
</gene>
<evidence type="ECO:0000313" key="2">
    <source>
        <dbReference type="Proteomes" id="UP001056693"/>
    </source>
</evidence>
<dbReference type="SUPFAM" id="SSF88659">
    <property type="entry name" value="Sigma3 and sigma4 domains of RNA polymerase sigma factors"/>
    <property type="match status" value="1"/>
</dbReference>
<name>A0ABT0NLS9_9FIRM</name>
<keyword evidence="2" id="KW-1185">Reference proteome</keyword>
<evidence type="ECO:0000313" key="1">
    <source>
        <dbReference type="EMBL" id="MCL3788529.1"/>
    </source>
</evidence>
<dbReference type="EMBL" id="SNUZ01000017">
    <property type="protein sequence ID" value="MCL3788529.1"/>
    <property type="molecule type" value="Genomic_DNA"/>
</dbReference>
<proteinExistence type="predicted"/>
<evidence type="ECO:0008006" key="3">
    <source>
        <dbReference type="Google" id="ProtNLM"/>
    </source>
</evidence>
<reference evidence="1 2" key="1">
    <citation type="submission" date="2019-03" db="EMBL/GenBank/DDBJ databases">
        <authorList>
            <person name="Molinero N."/>
            <person name="Sanchez B."/>
            <person name="Walker A."/>
            <person name="Duncan S."/>
            <person name="Delgado S."/>
            <person name="Margolles A."/>
        </authorList>
    </citation>
    <scope>NUCLEOTIDE SEQUENCE [LARGE SCALE GENOMIC DNA]</scope>
    <source>
        <strain evidence="1 2">IPLA60002</strain>
    </source>
</reference>
<dbReference type="Proteomes" id="UP001056693">
    <property type="component" value="Unassembled WGS sequence"/>
</dbReference>
<sequence>MYQLDYVPIRLANLNDYFVRYKETNYEKYFNEFLYFYETALNRNAQLFINKYSLDNNRINDLKQIFSSLLWSELQSYNSDIPLLQLIKYKTLKAWHEYVRTVCGNVHIDNYNQYLNLRKVALLYSQQPNDKPLEEAVTDIANELNISENTVRNCIITSAQFKQNNNLDIHNQDNENYFNSSITDVEMDTLSPEEIYFKNEQQEELKTALSKLKPQDLRLIELIFGICPDCLKSKEKTTTREASLRVGLTTEGVEKRLKKILKRLKEDLE</sequence>